<keyword evidence="2" id="KW-1185">Reference proteome</keyword>
<evidence type="ECO:0000313" key="2">
    <source>
        <dbReference type="Proteomes" id="UP001596084"/>
    </source>
</evidence>
<evidence type="ECO:0000313" key="1">
    <source>
        <dbReference type="EMBL" id="MFC5521936.1"/>
    </source>
</evidence>
<gene>
    <name evidence="1" type="ORF">ACFPP7_13585</name>
</gene>
<proteinExistence type="predicted"/>
<dbReference type="Proteomes" id="UP001596084">
    <property type="component" value="Unassembled WGS sequence"/>
</dbReference>
<dbReference type="RefSeq" id="WP_157090342.1">
    <property type="nucleotide sequence ID" value="NZ_JBHSMX010000020.1"/>
</dbReference>
<organism evidence="1 2">
    <name type="scientific">Polaromonas jejuensis</name>
    <dbReference type="NCBI Taxonomy" id="457502"/>
    <lineage>
        <taxon>Bacteria</taxon>
        <taxon>Pseudomonadati</taxon>
        <taxon>Pseudomonadota</taxon>
        <taxon>Betaproteobacteria</taxon>
        <taxon>Burkholderiales</taxon>
        <taxon>Comamonadaceae</taxon>
        <taxon>Polaromonas</taxon>
    </lineage>
</organism>
<accession>A0ABW0QBH2</accession>
<sequence length="256" mass="28293">MTLRINSTGRKKIPMECLSFRLVEKKDGMPSSFEADLRLDKLGLAADAKVYVEAYVKSSVMRFPFGTIGIPLVPPDRSLIEVDTGTQPMFRVKVIDESAHVGRILAVANGIHPESDVPGQDRTSLLPLATADLGEEVWSLSIDRDTGARLTLNNRIADIADRLTRDPLLQGAIFPEVTRKLVEFVYSDEADSEEQWVTNWKAWFVEQLGRSPEEVAGSPLEGDNEAIRNVADEVAACFSRKQRFANRASAVLFGSS</sequence>
<dbReference type="EMBL" id="JBHSMX010000020">
    <property type="protein sequence ID" value="MFC5521936.1"/>
    <property type="molecule type" value="Genomic_DNA"/>
</dbReference>
<name>A0ABW0QBH2_9BURK</name>
<reference evidence="2" key="1">
    <citation type="journal article" date="2019" name="Int. J. Syst. Evol. Microbiol.">
        <title>The Global Catalogue of Microorganisms (GCM) 10K type strain sequencing project: providing services to taxonomists for standard genome sequencing and annotation.</title>
        <authorList>
            <consortium name="The Broad Institute Genomics Platform"/>
            <consortium name="The Broad Institute Genome Sequencing Center for Infectious Disease"/>
            <person name="Wu L."/>
            <person name="Ma J."/>
        </authorList>
    </citation>
    <scope>NUCLEOTIDE SEQUENCE [LARGE SCALE GENOMIC DNA]</scope>
    <source>
        <strain evidence="2">CGMCC 4.7277</strain>
    </source>
</reference>
<comment type="caution">
    <text evidence="1">The sequence shown here is derived from an EMBL/GenBank/DDBJ whole genome shotgun (WGS) entry which is preliminary data.</text>
</comment>
<protein>
    <submittedName>
        <fullName evidence="1">Uncharacterized protein</fullName>
    </submittedName>
</protein>